<gene>
    <name evidence="2" type="ORF">QTP70_033177</name>
</gene>
<name>A0AAE0PS05_9TELE</name>
<evidence type="ECO:0000313" key="3">
    <source>
        <dbReference type="Proteomes" id="UP001274896"/>
    </source>
</evidence>
<reference evidence="2" key="1">
    <citation type="submission" date="2023-06" db="EMBL/GenBank/DDBJ databases">
        <title>Male Hemibagrus guttatus genome.</title>
        <authorList>
            <person name="Bian C."/>
        </authorList>
    </citation>
    <scope>NUCLEOTIDE SEQUENCE</scope>
    <source>
        <strain evidence="2">Male_cb2023</strain>
        <tissue evidence="2">Muscle</tissue>
    </source>
</reference>
<protein>
    <submittedName>
        <fullName evidence="2">Uncharacterized protein</fullName>
    </submittedName>
</protein>
<dbReference type="AlphaFoldDB" id="A0AAE0PS05"/>
<dbReference type="EMBL" id="JAUCMX010000030">
    <property type="protein sequence ID" value="KAK3506960.1"/>
    <property type="molecule type" value="Genomic_DNA"/>
</dbReference>
<dbReference type="Proteomes" id="UP001274896">
    <property type="component" value="Unassembled WGS sequence"/>
</dbReference>
<keyword evidence="3" id="KW-1185">Reference proteome</keyword>
<organism evidence="2 3">
    <name type="scientific">Hemibagrus guttatus</name>
    <dbReference type="NCBI Taxonomy" id="175788"/>
    <lineage>
        <taxon>Eukaryota</taxon>
        <taxon>Metazoa</taxon>
        <taxon>Chordata</taxon>
        <taxon>Craniata</taxon>
        <taxon>Vertebrata</taxon>
        <taxon>Euteleostomi</taxon>
        <taxon>Actinopterygii</taxon>
        <taxon>Neopterygii</taxon>
        <taxon>Teleostei</taxon>
        <taxon>Ostariophysi</taxon>
        <taxon>Siluriformes</taxon>
        <taxon>Bagridae</taxon>
        <taxon>Hemibagrus</taxon>
    </lineage>
</organism>
<accession>A0AAE0PS05</accession>
<feature type="region of interest" description="Disordered" evidence="1">
    <location>
        <begin position="72"/>
        <end position="96"/>
    </location>
</feature>
<comment type="caution">
    <text evidence="2">The sequence shown here is derived from an EMBL/GenBank/DDBJ whole genome shotgun (WGS) entry which is preliminary data.</text>
</comment>
<proteinExistence type="predicted"/>
<sequence length="96" mass="10916">ATNKQASPVAIDRQSFHLDSNRHDGSTQRLLTWRIHQKILKIFPTDVGMQEAQGLGDEATLTTLLEAARRTWGQKMRPRQKLPPLLKASQGIMKER</sequence>
<evidence type="ECO:0000313" key="2">
    <source>
        <dbReference type="EMBL" id="KAK3506960.1"/>
    </source>
</evidence>
<feature type="non-terminal residue" evidence="2">
    <location>
        <position position="1"/>
    </location>
</feature>
<evidence type="ECO:0000256" key="1">
    <source>
        <dbReference type="SAM" id="MobiDB-lite"/>
    </source>
</evidence>